<evidence type="ECO:0000256" key="1">
    <source>
        <dbReference type="ARBA" id="ARBA00008270"/>
    </source>
</evidence>
<evidence type="ECO:0000256" key="3">
    <source>
        <dbReference type="PIRSR" id="PIRSR016184-1"/>
    </source>
</evidence>
<dbReference type="SUPFAM" id="SSF54506">
    <property type="entry name" value="Diaminopimelate epimerase-like"/>
    <property type="match status" value="1"/>
</dbReference>
<dbReference type="AlphaFoldDB" id="A0A1Y1VY18"/>
<keyword evidence="5" id="KW-1185">Reference proteome</keyword>
<dbReference type="GO" id="GO:0016853">
    <property type="term" value="F:isomerase activity"/>
    <property type="evidence" value="ECO:0007669"/>
    <property type="project" value="UniProtKB-KW"/>
</dbReference>
<dbReference type="GO" id="GO:0005737">
    <property type="term" value="C:cytoplasm"/>
    <property type="evidence" value="ECO:0007669"/>
    <property type="project" value="TreeGrafter"/>
</dbReference>
<gene>
    <name evidence="4" type="ORF">DL89DRAFT_286648</name>
</gene>
<comment type="similarity">
    <text evidence="1">Belongs to the PhzF family.</text>
</comment>
<keyword evidence="2" id="KW-0413">Isomerase</keyword>
<reference evidence="4 5" key="1">
    <citation type="submission" date="2016-07" db="EMBL/GenBank/DDBJ databases">
        <title>Pervasive Adenine N6-methylation of Active Genes in Fungi.</title>
        <authorList>
            <consortium name="DOE Joint Genome Institute"/>
            <person name="Mondo S.J."/>
            <person name="Dannebaum R.O."/>
            <person name="Kuo R.C."/>
            <person name="Labutti K."/>
            <person name="Haridas S."/>
            <person name="Kuo A."/>
            <person name="Salamov A."/>
            <person name="Ahrendt S.R."/>
            <person name="Lipzen A."/>
            <person name="Sullivan W."/>
            <person name="Andreopoulos W.B."/>
            <person name="Clum A."/>
            <person name="Lindquist E."/>
            <person name="Daum C."/>
            <person name="Ramamoorthy G.K."/>
            <person name="Gryganskyi A."/>
            <person name="Culley D."/>
            <person name="Magnuson J.K."/>
            <person name="James T.Y."/>
            <person name="O'Malley M.A."/>
            <person name="Stajich J.E."/>
            <person name="Spatafora J.W."/>
            <person name="Visel A."/>
            <person name="Grigoriev I.V."/>
        </authorList>
    </citation>
    <scope>NUCLEOTIDE SEQUENCE [LARGE SCALE GENOMIC DNA]</scope>
    <source>
        <strain evidence="4 5">ATCC 12442</strain>
    </source>
</reference>
<evidence type="ECO:0000256" key="2">
    <source>
        <dbReference type="ARBA" id="ARBA00023235"/>
    </source>
</evidence>
<comment type="caution">
    <text evidence="4">The sequence shown here is derived from an EMBL/GenBank/DDBJ whole genome shotgun (WGS) entry which is preliminary data.</text>
</comment>
<dbReference type="Proteomes" id="UP000193922">
    <property type="component" value="Unassembled WGS sequence"/>
</dbReference>
<protein>
    <submittedName>
        <fullName evidence="4">Diaminopimelate epimerase-like protein</fullName>
    </submittedName>
</protein>
<accession>A0A1Y1VY18</accession>
<dbReference type="STRING" id="61395.A0A1Y1VY18"/>
<dbReference type="Gene3D" id="3.10.310.10">
    <property type="entry name" value="Diaminopimelate Epimerase, Chain A, domain 1"/>
    <property type="match status" value="2"/>
</dbReference>
<dbReference type="InterPro" id="IPR003719">
    <property type="entry name" value="Phenazine_PhzF-like"/>
</dbReference>
<dbReference type="GeneID" id="63806526"/>
<dbReference type="OrthoDB" id="75169at2759"/>
<dbReference type="PANTHER" id="PTHR13774">
    <property type="entry name" value="PHENAZINE BIOSYNTHESIS PROTEIN"/>
    <property type="match status" value="1"/>
</dbReference>
<evidence type="ECO:0000313" key="4">
    <source>
        <dbReference type="EMBL" id="ORX65925.1"/>
    </source>
</evidence>
<dbReference type="PANTHER" id="PTHR13774:SF17">
    <property type="entry name" value="PHENAZINE BIOSYNTHESIS-LIKE DOMAIN-CONTAINING PROTEIN"/>
    <property type="match status" value="1"/>
</dbReference>
<organism evidence="4 5">
    <name type="scientific">Linderina pennispora</name>
    <dbReference type="NCBI Taxonomy" id="61395"/>
    <lineage>
        <taxon>Eukaryota</taxon>
        <taxon>Fungi</taxon>
        <taxon>Fungi incertae sedis</taxon>
        <taxon>Zoopagomycota</taxon>
        <taxon>Kickxellomycotina</taxon>
        <taxon>Kickxellomycetes</taxon>
        <taxon>Kickxellales</taxon>
        <taxon>Kickxellaceae</taxon>
        <taxon>Linderina</taxon>
    </lineage>
</organism>
<dbReference type="EMBL" id="MCFD01000019">
    <property type="protein sequence ID" value="ORX65925.1"/>
    <property type="molecule type" value="Genomic_DNA"/>
</dbReference>
<evidence type="ECO:0000313" key="5">
    <source>
        <dbReference type="Proteomes" id="UP000193922"/>
    </source>
</evidence>
<proteinExistence type="inferred from homology"/>
<name>A0A1Y1VY18_9FUNG</name>
<dbReference type="PIRSF" id="PIRSF016184">
    <property type="entry name" value="PhzC_PhzF"/>
    <property type="match status" value="1"/>
</dbReference>
<sequence length="256" mass="28126">MASYQIFIVDAFTDRPFSGNPAAVVPVPASQPIVGTRMLQIAAEMNLSETAFVIPKNANGPNAFQEASHFDLRKSTYAVMPPLATAYVLFFKLQNISNELRFDTLGGELVVRRGTDGHLDMTFPVDMPKPVDVNDDVKLLISSVYGEYRDSIEVELSPALRFLIVHDPDTTKDHIVGLEPRFSPAAIAAGERLNLVAVLITARGVEKDFHSRVFGPWVGVGEDPVCGSAHTVLAPFWHRRLGKTFVLCHPGIKATW</sequence>
<dbReference type="Pfam" id="PF02567">
    <property type="entry name" value="PhzC-PhzF"/>
    <property type="match status" value="1"/>
</dbReference>
<dbReference type="RefSeq" id="XP_040739996.1">
    <property type="nucleotide sequence ID" value="XM_040889878.1"/>
</dbReference>
<feature type="active site" evidence="3">
    <location>
        <position position="49"/>
    </location>
</feature>